<feature type="domain" description="Tyrosine-protein phosphatase" evidence="2">
    <location>
        <begin position="89"/>
        <end position="235"/>
    </location>
</feature>
<evidence type="ECO:0000259" key="2">
    <source>
        <dbReference type="PROSITE" id="PS50054"/>
    </source>
</evidence>
<evidence type="ECO:0000256" key="1">
    <source>
        <dbReference type="SAM" id="Phobius"/>
    </source>
</evidence>
<dbReference type="InterPro" id="IPR020422">
    <property type="entry name" value="TYR_PHOSPHATASE_DUAL_dom"/>
</dbReference>
<comment type="caution">
    <text evidence="5">The sequence shown here is derived from an EMBL/GenBank/DDBJ whole genome shotgun (WGS) entry which is preliminary data.</text>
</comment>
<evidence type="ECO:0000313" key="6">
    <source>
        <dbReference type="Proteomes" id="UP000576645"/>
    </source>
</evidence>
<dbReference type="Proteomes" id="UP000576645">
    <property type="component" value="Unassembled WGS sequence"/>
</dbReference>
<dbReference type="InterPro" id="IPR000340">
    <property type="entry name" value="Dual-sp_phosphatase_cat-dom"/>
</dbReference>
<proteinExistence type="predicted"/>
<dbReference type="PANTHER" id="PTHR47216">
    <property type="match status" value="1"/>
</dbReference>
<gene>
    <name evidence="5" type="ORF">F0238_25590</name>
</gene>
<dbReference type="PROSITE" id="PS50146">
    <property type="entry name" value="DAGK"/>
    <property type="match status" value="1"/>
</dbReference>
<evidence type="ECO:0000259" key="4">
    <source>
        <dbReference type="PROSITE" id="PS50146"/>
    </source>
</evidence>
<dbReference type="RefSeq" id="WP_171354209.1">
    <property type="nucleotide sequence ID" value="NZ_VTXP01000025.1"/>
</dbReference>
<organism evidence="5 6">
    <name type="scientific">Vibrio coralliilyticus</name>
    <dbReference type="NCBI Taxonomy" id="190893"/>
    <lineage>
        <taxon>Bacteria</taxon>
        <taxon>Pseudomonadati</taxon>
        <taxon>Pseudomonadota</taxon>
        <taxon>Gammaproteobacteria</taxon>
        <taxon>Vibrionales</taxon>
        <taxon>Vibrionaceae</taxon>
        <taxon>Vibrio</taxon>
    </lineage>
</organism>
<keyword evidence="1" id="KW-1133">Transmembrane helix</keyword>
<dbReference type="Gene3D" id="2.60.200.40">
    <property type="match status" value="1"/>
</dbReference>
<dbReference type="InterPro" id="IPR001206">
    <property type="entry name" value="Diacylglycerol_kinase_cat_dom"/>
</dbReference>
<accession>A0AAP6ZSS2</accession>
<dbReference type="Pfam" id="PF00781">
    <property type="entry name" value="DAGK_cat"/>
    <property type="match status" value="1"/>
</dbReference>
<dbReference type="PROSITE" id="PS50054">
    <property type="entry name" value="TYR_PHOSPHATASE_DUAL"/>
    <property type="match status" value="1"/>
</dbReference>
<dbReference type="PANTHER" id="PTHR47216:SF4">
    <property type="entry name" value="OS01G0859400 PROTEIN"/>
    <property type="match status" value="1"/>
</dbReference>
<dbReference type="InterPro" id="IPR029021">
    <property type="entry name" value="Prot-tyrosine_phosphatase-like"/>
</dbReference>
<feature type="domain" description="Tyrosine specific protein phosphatases" evidence="3">
    <location>
        <begin position="158"/>
        <end position="224"/>
    </location>
</feature>
<dbReference type="SUPFAM" id="SSF111331">
    <property type="entry name" value="NAD kinase/diacylglycerol kinase-like"/>
    <property type="match status" value="1"/>
</dbReference>
<evidence type="ECO:0000313" key="5">
    <source>
        <dbReference type="EMBL" id="NOJ26091.1"/>
    </source>
</evidence>
<name>A0AAP6ZSS2_9VIBR</name>
<dbReference type="GO" id="GO:0016301">
    <property type="term" value="F:kinase activity"/>
    <property type="evidence" value="ECO:0007669"/>
    <property type="project" value="InterPro"/>
</dbReference>
<keyword evidence="1" id="KW-0472">Membrane</keyword>
<dbReference type="Pfam" id="PF00782">
    <property type="entry name" value="DSPc"/>
    <property type="match status" value="1"/>
</dbReference>
<evidence type="ECO:0000259" key="3">
    <source>
        <dbReference type="PROSITE" id="PS50056"/>
    </source>
</evidence>
<sequence>MFIVKYYILIAVACFSIAVFIPNVLLSLLLVWAGISMSIVSTAYIFEMPSIFRKNNDGKIAWWIRWAFIPFFLGIRLYNTWAIKRDKVEPIQQVGEGLYVSRRLLPSDLSFLQSQNITCIVDVTAEFSGLESAMTSEEFHYLNTPVLDHQTPKLHKLKHVLNWIDTQINQSRSVVVHCALGRGRSVFVVAAYLLAKNPSLSVEQVLKNINDIRSTAQLNKKQLKVLNAISDNGLLTLEDKCCLIANPVAGGGKWRTSEQQVIRELTRKFNLDIVTTSKEVSAESLAKQAKAGNASHIIVSGGDGTVSEVARQIVGTDKTLGIIPLGTANALCHVLYGFATKVLPVEKACEAILSGKSKKMDLAYCNDQPILLILGIGFEQKMIDYAHREQKNKNGQLAYLSGLFSAVVAGESQWFEVTKDEEPAREAELQSLVVANTSPFSTVLAQGGKEPRPDDGRLHITYLENTASLGERALALSDVLLSSLGLKEQASFFDYESAKQVKIDSNRPIHYVIDGEKFSAESLEISIKSQALSICIP</sequence>
<feature type="transmembrane region" description="Helical" evidence="1">
    <location>
        <begin position="60"/>
        <end position="78"/>
    </location>
</feature>
<feature type="transmembrane region" description="Helical" evidence="1">
    <location>
        <begin position="7"/>
        <end position="40"/>
    </location>
</feature>
<keyword evidence="1" id="KW-0812">Transmembrane</keyword>
<dbReference type="NCBIfam" id="NF009025">
    <property type="entry name" value="PRK12361.1"/>
    <property type="match status" value="1"/>
</dbReference>
<dbReference type="Gene3D" id="3.90.190.10">
    <property type="entry name" value="Protein tyrosine phosphatase superfamily"/>
    <property type="match status" value="1"/>
</dbReference>
<dbReference type="SUPFAM" id="SSF52799">
    <property type="entry name" value="(Phosphotyrosine protein) phosphatases II"/>
    <property type="match status" value="1"/>
</dbReference>
<evidence type="ECO:0008006" key="7">
    <source>
        <dbReference type="Google" id="ProtNLM"/>
    </source>
</evidence>
<dbReference type="SMART" id="SM00195">
    <property type="entry name" value="DSPc"/>
    <property type="match status" value="1"/>
</dbReference>
<dbReference type="SMART" id="SM00404">
    <property type="entry name" value="PTPc_motif"/>
    <property type="match status" value="1"/>
</dbReference>
<reference evidence="5 6" key="1">
    <citation type="submission" date="2019-09" db="EMBL/GenBank/DDBJ databases">
        <title>Draft genome sequencing and comparative genomics of hatchery-associated Vibrios.</title>
        <authorList>
            <person name="Kehlet-Delgado H."/>
            <person name="Mueller R.S."/>
        </authorList>
    </citation>
    <scope>NUCLEOTIDE SEQUENCE [LARGE SCALE GENOMIC DNA]</scope>
    <source>
        <strain evidence="5 6">09-121-3</strain>
    </source>
</reference>
<dbReference type="Gene3D" id="3.40.50.10330">
    <property type="entry name" value="Probable inorganic polyphosphate/atp-NAD kinase, domain 1"/>
    <property type="match status" value="1"/>
</dbReference>
<dbReference type="EMBL" id="VTXP01000025">
    <property type="protein sequence ID" value="NOJ26091.1"/>
    <property type="molecule type" value="Genomic_DNA"/>
</dbReference>
<feature type="domain" description="DAGKc" evidence="4">
    <location>
        <begin position="236"/>
        <end position="369"/>
    </location>
</feature>
<dbReference type="InterPro" id="IPR017438">
    <property type="entry name" value="ATP-NAD_kinase_N"/>
</dbReference>
<dbReference type="InterPro" id="IPR000387">
    <property type="entry name" value="Tyr_Pase_dom"/>
</dbReference>
<protein>
    <recommendedName>
        <fullName evidence="7">Diacylglycerol kinase</fullName>
    </recommendedName>
</protein>
<dbReference type="InterPro" id="IPR016064">
    <property type="entry name" value="NAD/diacylglycerol_kinase_sf"/>
</dbReference>
<dbReference type="SMART" id="SM00046">
    <property type="entry name" value="DAGKc"/>
    <property type="match status" value="1"/>
</dbReference>
<dbReference type="PROSITE" id="PS50056">
    <property type="entry name" value="TYR_PHOSPHATASE_2"/>
    <property type="match status" value="1"/>
</dbReference>
<dbReference type="InterPro" id="IPR003595">
    <property type="entry name" value="Tyr_Pase_cat"/>
</dbReference>
<dbReference type="AlphaFoldDB" id="A0AAP6ZSS2"/>